<evidence type="ECO:0000313" key="1">
    <source>
        <dbReference type="EMBL" id="VEA43249.1"/>
    </source>
</evidence>
<dbReference type="AlphaFoldDB" id="A0A3S4FHC1"/>
<dbReference type="Proteomes" id="UP000277214">
    <property type="component" value="Chromosome 1"/>
</dbReference>
<sequence>MLASGYGDVVNDEDAAIHLQGAGVYGVSAIKGAALNAGDIYLDGFVPTLDDEGDITSTSYWHPSSLYLTSAGMVAGSTDGR</sequence>
<reference evidence="1 2" key="1">
    <citation type="submission" date="2018-12" db="EMBL/GenBank/DDBJ databases">
        <authorList>
            <consortium name="Pathogen Informatics"/>
        </authorList>
    </citation>
    <scope>NUCLEOTIDE SEQUENCE [LARGE SCALE GENOMIC DNA]</scope>
    <source>
        <strain evidence="1 2">NCTC8272</strain>
    </source>
</reference>
<protein>
    <submittedName>
        <fullName evidence="1">BigA</fullName>
    </submittedName>
</protein>
<name>A0A3S4FHC1_SALET</name>
<organism evidence="1 2">
    <name type="scientific">Salmonella enterica I</name>
    <dbReference type="NCBI Taxonomy" id="59201"/>
    <lineage>
        <taxon>Bacteria</taxon>
        <taxon>Pseudomonadati</taxon>
        <taxon>Pseudomonadota</taxon>
        <taxon>Gammaproteobacteria</taxon>
        <taxon>Enterobacterales</taxon>
        <taxon>Enterobacteriaceae</taxon>
        <taxon>Salmonella</taxon>
    </lineage>
</organism>
<proteinExistence type="predicted"/>
<evidence type="ECO:0000313" key="2">
    <source>
        <dbReference type="Proteomes" id="UP000277214"/>
    </source>
</evidence>
<accession>A0A3S4FHC1</accession>
<dbReference type="EMBL" id="LR134149">
    <property type="protein sequence ID" value="VEA43249.1"/>
    <property type="molecule type" value="Genomic_DNA"/>
</dbReference>
<gene>
    <name evidence="1" type="ORF">NCTC8272_04851</name>
</gene>